<feature type="region of interest" description="Disordered" evidence="1">
    <location>
        <begin position="108"/>
        <end position="136"/>
    </location>
</feature>
<feature type="compositionally biased region" description="Polar residues" evidence="1">
    <location>
        <begin position="227"/>
        <end position="238"/>
    </location>
</feature>
<name>A0AAN9GJM7_9CAEN</name>
<sequence>MAHDQVGVSLFEKLNQTAFLDPATLPESPTERAARPQQPSSAPSGKPDARQSIYFGVHVPPACRRVSEMHGPSQPRSNTLRRLTQQLRSGLISGTIDLKKLSMLSATVRKSSDSQGEEEDVRERRSSSLERDGSGKLQPVYSLAVAVSSDSGSDSDDSGVFTRQAPSLVRARSSVIKSKPPALPKPPVLTQTTPRRAPSTPTSSKVAVTSTRTLARTVDSVRLASPLNRNSHLSSQRKLSTERQSLRAMTPSACTVATQRKQSAERRHGTPRRTLPSVHAERATRSPRPQSAVRKASTPGAETQLTAAAASRVGERRVPRGVSSGRSQSPAPATKMPSERRGADRTSLTAKNRPLTPYPRTVRKAKTDEDPAEPNAQTTRPSERRHQQGSDQLMEKVTQQWTQLLAQHRQKMDKTQDLFAEKQAAIRATHLQDRLQLSSVTSEQSQVLVKQLVLSERFATMSDDDFNLAIKQLSSQLSDQHDAAVSILEDAHLRDWEDFMHERETYLTQLQQSLEMKRARH</sequence>
<comment type="caution">
    <text evidence="2">The sequence shown here is derived from an EMBL/GenBank/DDBJ whole genome shotgun (WGS) entry which is preliminary data.</text>
</comment>
<protein>
    <submittedName>
        <fullName evidence="2">Uncharacterized protein</fullName>
    </submittedName>
</protein>
<dbReference type="AlphaFoldDB" id="A0AAN9GJM7"/>
<evidence type="ECO:0000256" key="1">
    <source>
        <dbReference type="SAM" id="MobiDB-lite"/>
    </source>
</evidence>
<feature type="compositionally biased region" description="Low complexity" evidence="1">
    <location>
        <begin position="190"/>
        <end position="204"/>
    </location>
</feature>
<evidence type="ECO:0000313" key="2">
    <source>
        <dbReference type="EMBL" id="KAK7110972.1"/>
    </source>
</evidence>
<evidence type="ECO:0000313" key="3">
    <source>
        <dbReference type="Proteomes" id="UP001374579"/>
    </source>
</evidence>
<proteinExistence type="predicted"/>
<feature type="compositionally biased region" description="Low complexity" evidence="1">
    <location>
        <begin position="320"/>
        <end position="329"/>
    </location>
</feature>
<feature type="compositionally biased region" description="Polar residues" evidence="1">
    <location>
        <begin position="252"/>
        <end position="261"/>
    </location>
</feature>
<dbReference type="EMBL" id="JBAMIC010000003">
    <property type="protein sequence ID" value="KAK7110972.1"/>
    <property type="molecule type" value="Genomic_DNA"/>
</dbReference>
<dbReference type="Proteomes" id="UP001374579">
    <property type="component" value="Unassembled WGS sequence"/>
</dbReference>
<keyword evidence="3" id="KW-1185">Reference proteome</keyword>
<gene>
    <name evidence="2" type="ORF">V1264_014761</name>
</gene>
<accession>A0AAN9GJM7</accession>
<feature type="region of interest" description="Disordered" evidence="1">
    <location>
        <begin position="148"/>
        <end position="210"/>
    </location>
</feature>
<organism evidence="2 3">
    <name type="scientific">Littorina saxatilis</name>
    <dbReference type="NCBI Taxonomy" id="31220"/>
    <lineage>
        <taxon>Eukaryota</taxon>
        <taxon>Metazoa</taxon>
        <taxon>Spiralia</taxon>
        <taxon>Lophotrochozoa</taxon>
        <taxon>Mollusca</taxon>
        <taxon>Gastropoda</taxon>
        <taxon>Caenogastropoda</taxon>
        <taxon>Littorinimorpha</taxon>
        <taxon>Littorinoidea</taxon>
        <taxon>Littorinidae</taxon>
        <taxon>Littorina</taxon>
    </lineage>
</organism>
<feature type="compositionally biased region" description="Basic and acidic residues" evidence="1">
    <location>
        <begin position="121"/>
        <end position="134"/>
    </location>
</feature>
<feature type="region of interest" description="Disordered" evidence="1">
    <location>
        <begin position="20"/>
        <end position="57"/>
    </location>
</feature>
<feature type="region of interest" description="Disordered" evidence="1">
    <location>
        <begin position="227"/>
        <end position="395"/>
    </location>
</feature>
<reference evidence="2 3" key="1">
    <citation type="submission" date="2024-02" db="EMBL/GenBank/DDBJ databases">
        <title>Chromosome-scale genome assembly of the rough periwinkle Littorina saxatilis.</title>
        <authorList>
            <person name="De Jode A."/>
            <person name="Faria R."/>
            <person name="Formenti G."/>
            <person name="Sims Y."/>
            <person name="Smith T.P."/>
            <person name="Tracey A."/>
            <person name="Wood J.M.D."/>
            <person name="Zagrodzka Z.B."/>
            <person name="Johannesson K."/>
            <person name="Butlin R.K."/>
            <person name="Leder E.H."/>
        </authorList>
    </citation>
    <scope>NUCLEOTIDE SEQUENCE [LARGE SCALE GENOMIC DNA]</scope>
    <source>
        <strain evidence="2">Snail1</strain>
        <tissue evidence="2">Muscle</tissue>
    </source>
</reference>